<evidence type="ECO:0000313" key="1">
    <source>
        <dbReference type="EMBL" id="NMQ19710.1"/>
    </source>
</evidence>
<evidence type="ECO:0000313" key="2">
    <source>
        <dbReference type="Proteomes" id="UP000760480"/>
    </source>
</evidence>
<comment type="caution">
    <text evidence="1">The sequence shown here is derived from an EMBL/GenBank/DDBJ whole genome shotgun (WGS) entry which is preliminary data.</text>
</comment>
<gene>
    <name evidence="1" type="ORF">E4P82_11165</name>
</gene>
<dbReference type="EMBL" id="SPMZ01000030">
    <property type="protein sequence ID" value="NMQ19710.1"/>
    <property type="molecule type" value="Genomic_DNA"/>
</dbReference>
<organism evidence="1 2">
    <name type="scientific">Candidatus Competibacter phosphatis</name>
    <dbReference type="NCBI Taxonomy" id="221280"/>
    <lineage>
        <taxon>Bacteria</taxon>
        <taxon>Pseudomonadati</taxon>
        <taxon>Pseudomonadota</taxon>
        <taxon>Gammaproteobacteria</taxon>
        <taxon>Candidatus Competibacteraceae</taxon>
        <taxon>Candidatus Competibacter</taxon>
    </lineage>
</organism>
<dbReference type="SUPFAM" id="SSF55021">
    <property type="entry name" value="ACT-like"/>
    <property type="match status" value="1"/>
</dbReference>
<sequence>MELITERVEVWAAGIEDKPGSLANVLTGLREAGADLNFILARREPDQAGKSVVYVTPLNGDAELEAAATLGFNVTTRVHSIRVEGENQSGIAAALALKLAAAGINLRGFSAAVLGSRFVLYVGLDSDEDAAKAMTVLKQA</sequence>
<protein>
    <submittedName>
        <fullName evidence="1">Amino acid-binding protein</fullName>
    </submittedName>
</protein>
<proteinExistence type="predicted"/>
<dbReference type="InterPro" id="IPR045865">
    <property type="entry name" value="ACT-like_dom_sf"/>
</dbReference>
<keyword evidence="2" id="KW-1185">Reference proteome</keyword>
<reference evidence="1 2" key="1">
    <citation type="submission" date="2019-03" db="EMBL/GenBank/DDBJ databases">
        <title>Metabolic reconstructions from genomes of highly enriched 'Candidatus Accumulibacter' and 'Candidatus Competibacter' bioreactor populations.</title>
        <authorList>
            <person name="Annavajhala M.K."/>
            <person name="Welles L."/>
            <person name="Abbas B."/>
            <person name="Sorokin D."/>
            <person name="Park H."/>
            <person name="Van Loosdrecht M."/>
            <person name="Chandran K."/>
        </authorList>
    </citation>
    <scope>NUCLEOTIDE SEQUENCE [LARGE SCALE GENOMIC DNA]</scope>
    <source>
        <strain evidence="1 2">SBR_G</strain>
    </source>
</reference>
<dbReference type="Proteomes" id="UP000760480">
    <property type="component" value="Unassembled WGS sequence"/>
</dbReference>
<dbReference type="RefSeq" id="WP_169248963.1">
    <property type="nucleotide sequence ID" value="NZ_SPMZ01000030.1"/>
</dbReference>
<accession>A0ABX1TP68</accession>
<name>A0ABX1TP68_9GAMM</name>
<dbReference type="Gene3D" id="3.30.2130.10">
    <property type="entry name" value="VC0802-like"/>
    <property type="match status" value="1"/>
</dbReference>